<dbReference type="PANTHER" id="PTHR45667">
    <property type="entry name" value="S-ADENOSYLMETHIONINE MITOCHONDRIAL CARRIER PROTEIN"/>
    <property type="match status" value="1"/>
</dbReference>
<evidence type="ECO:0000256" key="5">
    <source>
        <dbReference type="ARBA" id="ARBA00022737"/>
    </source>
</evidence>
<dbReference type="SUPFAM" id="SSF103506">
    <property type="entry name" value="Mitochondrial carrier"/>
    <property type="match status" value="1"/>
</dbReference>
<keyword evidence="10" id="KW-1185">Reference proteome</keyword>
<evidence type="ECO:0000313" key="9">
    <source>
        <dbReference type="EMBL" id="KAK9735018.1"/>
    </source>
</evidence>
<reference evidence="9" key="1">
    <citation type="submission" date="2024-03" db="EMBL/GenBank/DDBJ databases">
        <title>WGS assembly of Saponaria officinalis var. Norfolk2.</title>
        <authorList>
            <person name="Jenkins J."/>
            <person name="Shu S."/>
            <person name="Grimwood J."/>
            <person name="Barry K."/>
            <person name="Goodstein D."/>
            <person name="Schmutz J."/>
            <person name="Leebens-Mack J."/>
            <person name="Osbourn A."/>
        </authorList>
    </citation>
    <scope>NUCLEOTIDE SEQUENCE [LARGE SCALE GENOMIC DNA]</scope>
    <source>
        <strain evidence="9">JIC</strain>
    </source>
</reference>
<keyword evidence="7 8" id="KW-0472">Membrane</keyword>
<keyword evidence="5" id="KW-0677">Repeat</keyword>
<dbReference type="EMBL" id="JBDFQZ010000004">
    <property type="protein sequence ID" value="KAK9735018.1"/>
    <property type="molecule type" value="Genomic_DNA"/>
</dbReference>
<evidence type="ECO:0000256" key="8">
    <source>
        <dbReference type="SAM" id="Phobius"/>
    </source>
</evidence>
<keyword evidence="3" id="KW-0813">Transport</keyword>
<dbReference type="Proteomes" id="UP001443914">
    <property type="component" value="Unassembled WGS sequence"/>
</dbReference>
<dbReference type="Gene3D" id="1.50.40.10">
    <property type="entry name" value="Mitochondrial carrier domain"/>
    <property type="match status" value="1"/>
</dbReference>
<feature type="transmembrane region" description="Helical" evidence="8">
    <location>
        <begin position="46"/>
        <end position="74"/>
    </location>
</feature>
<comment type="caution">
    <text evidence="9">The sequence shown here is derived from an EMBL/GenBank/DDBJ whole genome shotgun (WGS) entry which is preliminary data.</text>
</comment>
<dbReference type="InterPro" id="IPR023395">
    <property type="entry name" value="MCP_dom_sf"/>
</dbReference>
<evidence type="ECO:0000256" key="4">
    <source>
        <dbReference type="ARBA" id="ARBA00022692"/>
    </source>
</evidence>
<evidence type="ECO:0000256" key="7">
    <source>
        <dbReference type="ARBA" id="ARBA00023136"/>
    </source>
</evidence>
<keyword evidence="6 8" id="KW-1133">Transmembrane helix</keyword>
<name>A0AAW1LF86_SAPOF</name>
<evidence type="ECO:0000313" key="10">
    <source>
        <dbReference type="Proteomes" id="UP001443914"/>
    </source>
</evidence>
<evidence type="ECO:0000256" key="3">
    <source>
        <dbReference type="ARBA" id="ARBA00022448"/>
    </source>
</evidence>
<sequence length="139" mass="16249">MIRCLRLLYNVLFVFHVIKQRMQTGQFASAPEAVRLIVVKEGFKGLYAVFNIFSLFSMTIRLHIYMYVCVMFACEFGTRLRHSLLIWLQGYRSFLLRDLPFDAIQFCLYEQLRFGYKLAAKRDLNDPENAIIGAFAGTE</sequence>
<organism evidence="9 10">
    <name type="scientific">Saponaria officinalis</name>
    <name type="common">Common soapwort</name>
    <name type="synonym">Lychnis saponaria</name>
    <dbReference type="NCBI Taxonomy" id="3572"/>
    <lineage>
        <taxon>Eukaryota</taxon>
        <taxon>Viridiplantae</taxon>
        <taxon>Streptophyta</taxon>
        <taxon>Embryophyta</taxon>
        <taxon>Tracheophyta</taxon>
        <taxon>Spermatophyta</taxon>
        <taxon>Magnoliopsida</taxon>
        <taxon>eudicotyledons</taxon>
        <taxon>Gunneridae</taxon>
        <taxon>Pentapetalae</taxon>
        <taxon>Caryophyllales</taxon>
        <taxon>Caryophyllaceae</taxon>
        <taxon>Caryophylleae</taxon>
        <taxon>Saponaria</taxon>
    </lineage>
</organism>
<protein>
    <submittedName>
        <fullName evidence="9">Uncharacterized protein</fullName>
    </submittedName>
</protein>
<evidence type="ECO:0000256" key="2">
    <source>
        <dbReference type="ARBA" id="ARBA00006375"/>
    </source>
</evidence>
<gene>
    <name evidence="9" type="ORF">RND81_04G178000</name>
</gene>
<evidence type="ECO:0000256" key="1">
    <source>
        <dbReference type="ARBA" id="ARBA00004370"/>
    </source>
</evidence>
<dbReference type="GO" id="GO:0016020">
    <property type="term" value="C:membrane"/>
    <property type="evidence" value="ECO:0007669"/>
    <property type="project" value="UniProtKB-SubCell"/>
</dbReference>
<accession>A0AAW1LF86</accession>
<evidence type="ECO:0000256" key="6">
    <source>
        <dbReference type="ARBA" id="ARBA00022989"/>
    </source>
</evidence>
<comment type="similarity">
    <text evidence="2">Belongs to the mitochondrial carrier (TC 2.A.29) family.</text>
</comment>
<proteinExistence type="inferred from homology"/>
<dbReference type="AlphaFoldDB" id="A0AAW1LF86"/>
<comment type="subcellular location">
    <subcellularLocation>
        <location evidence="1">Membrane</location>
    </subcellularLocation>
</comment>
<keyword evidence="4 8" id="KW-0812">Transmembrane</keyword>